<keyword evidence="3" id="KW-1185">Reference proteome</keyword>
<proteinExistence type="predicted"/>
<keyword evidence="1" id="KW-1133">Transmembrane helix</keyword>
<organism evidence="2 3">
    <name type="scientific">Flavobacterium jejuense</name>
    <dbReference type="NCBI Taxonomy" id="1544455"/>
    <lineage>
        <taxon>Bacteria</taxon>
        <taxon>Pseudomonadati</taxon>
        <taxon>Bacteroidota</taxon>
        <taxon>Flavobacteriia</taxon>
        <taxon>Flavobacteriales</taxon>
        <taxon>Flavobacteriaceae</taxon>
        <taxon>Flavobacterium</taxon>
    </lineage>
</organism>
<evidence type="ECO:0000313" key="2">
    <source>
        <dbReference type="EMBL" id="NHN24143.1"/>
    </source>
</evidence>
<name>A0ABX0IKA5_9FLAO</name>
<feature type="transmembrane region" description="Helical" evidence="1">
    <location>
        <begin position="6"/>
        <end position="25"/>
    </location>
</feature>
<accession>A0ABX0IKA5</accession>
<protein>
    <submittedName>
        <fullName evidence="2">Uncharacterized protein</fullName>
    </submittedName>
</protein>
<reference evidence="2 3" key="2">
    <citation type="submission" date="2019-05" db="EMBL/GenBank/DDBJ databases">
        <authorList>
            <person name="Lianzixin W."/>
        </authorList>
    </citation>
    <scope>NUCLEOTIDE SEQUENCE [LARGE SCALE GENOMIC DNA]</scope>
    <source>
        <strain evidence="2 3">EC11</strain>
    </source>
</reference>
<evidence type="ECO:0000313" key="3">
    <source>
        <dbReference type="Proteomes" id="UP000817854"/>
    </source>
</evidence>
<sequence>MKQTAALMPGIIGLGAIFVQVNEVININIRFFNFSNTTFQIQALLWQIP</sequence>
<dbReference type="EMBL" id="VEVQ02000001">
    <property type="protein sequence ID" value="NHN24143.1"/>
    <property type="molecule type" value="Genomic_DNA"/>
</dbReference>
<reference evidence="3" key="1">
    <citation type="submission" date="2019-05" db="EMBL/GenBank/DDBJ databases">
        <title>Flavobacterium profundi sp. nov., isolated from a deep-sea seamount.</title>
        <authorList>
            <person name="Zhang D.-C."/>
        </authorList>
    </citation>
    <scope>NUCLEOTIDE SEQUENCE [LARGE SCALE GENOMIC DNA]</scope>
    <source>
        <strain evidence="3">EC11</strain>
    </source>
</reference>
<comment type="caution">
    <text evidence="2">The sequence shown here is derived from an EMBL/GenBank/DDBJ whole genome shotgun (WGS) entry which is preliminary data.</text>
</comment>
<keyword evidence="1" id="KW-0812">Transmembrane</keyword>
<gene>
    <name evidence="2" type="ORF">FIA58_000505</name>
</gene>
<dbReference type="RefSeq" id="WP_165928822.1">
    <property type="nucleotide sequence ID" value="NZ_VEVQ02000001.1"/>
</dbReference>
<keyword evidence="1" id="KW-0472">Membrane</keyword>
<dbReference type="Proteomes" id="UP000817854">
    <property type="component" value="Unassembled WGS sequence"/>
</dbReference>
<reference evidence="2 3" key="3">
    <citation type="submission" date="2020-02" db="EMBL/GenBank/DDBJ databases">
        <title>Flavobacterium profundi sp. nov., isolated from a deep-sea seamount.</title>
        <authorList>
            <person name="Zhang D.-C."/>
        </authorList>
    </citation>
    <scope>NUCLEOTIDE SEQUENCE [LARGE SCALE GENOMIC DNA]</scope>
    <source>
        <strain evidence="2 3">EC11</strain>
    </source>
</reference>
<evidence type="ECO:0000256" key="1">
    <source>
        <dbReference type="SAM" id="Phobius"/>
    </source>
</evidence>